<dbReference type="FunFam" id="3.30.1370.110:FF:000002">
    <property type="entry name" value="CCCH zinc finger and SMR domain protein"/>
    <property type="match status" value="1"/>
</dbReference>
<reference evidence="9" key="1">
    <citation type="journal article" date="2021" name="J Fungi (Basel)">
        <title>Virulence traits and population genomics of the black yeast Aureobasidium melanogenum.</title>
        <authorList>
            <person name="Cernosa A."/>
            <person name="Sun X."/>
            <person name="Gostincar C."/>
            <person name="Fang C."/>
            <person name="Gunde-Cimerman N."/>
            <person name="Song Z."/>
        </authorList>
    </citation>
    <scope>NUCLEOTIDE SEQUENCE</scope>
    <source>
        <strain evidence="9">EXF-9911</strain>
    </source>
</reference>
<dbReference type="SMART" id="SM01162">
    <property type="entry name" value="DUF1771"/>
    <property type="match status" value="1"/>
</dbReference>
<dbReference type="GO" id="GO:0045892">
    <property type="term" value="P:negative regulation of DNA-templated transcription"/>
    <property type="evidence" value="ECO:0007669"/>
    <property type="project" value="InterPro"/>
</dbReference>
<dbReference type="InterPro" id="IPR036063">
    <property type="entry name" value="Smr_dom_sf"/>
</dbReference>
<dbReference type="SUPFAM" id="SSF160443">
    <property type="entry name" value="SMR domain-like"/>
    <property type="match status" value="1"/>
</dbReference>
<reference evidence="9" key="2">
    <citation type="submission" date="2021-08" db="EMBL/GenBank/DDBJ databases">
        <authorList>
            <person name="Gostincar C."/>
            <person name="Sun X."/>
            <person name="Song Z."/>
            <person name="Gunde-Cimerman N."/>
        </authorList>
    </citation>
    <scope>NUCLEOTIDE SEQUENCE</scope>
    <source>
        <strain evidence="9">EXF-9911</strain>
    </source>
</reference>
<feature type="region of interest" description="Disordered" evidence="6">
    <location>
        <begin position="353"/>
        <end position="499"/>
    </location>
</feature>
<dbReference type="GO" id="GO:0005634">
    <property type="term" value="C:nucleus"/>
    <property type="evidence" value="ECO:0007669"/>
    <property type="project" value="TreeGrafter"/>
</dbReference>
<dbReference type="InterPro" id="IPR013899">
    <property type="entry name" value="DUF1771"/>
</dbReference>
<evidence type="ECO:0000256" key="6">
    <source>
        <dbReference type="SAM" id="MobiDB-lite"/>
    </source>
</evidence>
<feature type="zinc finger region" description="C3H1-type" evidence="5">
    <location>
        <begin position="302"/>
        <end position="324"/>
    </location>
</feature>
<feature type="domain" description="C3H1-type" evidence="7">
    <location>
        <begin position="302"/>
        <end position="324"/>
    </location>
</feature>
<dbReference type="PROSITE" id="PS50103">
    <property type="entry name" value="ZF_C3H1"/>
    <property type="match status" value="2"/>
</dbReference>
<evidence type="ECO:0000259" key="8">
    <source>
        <dbReference type="PROSITE" id="PS50828"/>
    </source>
</evidence>
<keyword evidence="1 5" id="KW-0479">Metal-binding</keyword>
<evidence type="ECO:0000313" key="10">
    <source>
        <dbReference type="Proteomes" id="UP000779574"/>
    </source>
</evidence>
<dbReference type="PANTHER" id="PTHR13119">
    <property type="entry name" value="ZINC FINGER CCCH DOMAIN-CONTAINING PROTEI"/>
    <property type="match status" value="1"/>
</dbReference>
<evidence type="ECO:0000256" key="5">
    <source>
        <dbReference type="PROSITE-ProRule" id="PRU00723"/>
    </source>
</evidence>
<dbReference type="AlphaFoldDB" id="A0A9P8EFP6"/>
<dbReference type="PROSITE" id="PS50828">
    <property type="entry name" value="SMR"/>
    <property type="match status" value="1"/>
</dbReference>
<feature type="region of interest" description="Disordered" evidence="6">
    <location>
        <begin position="58"/>
        <end position="136"/>
    </location>
</feature>
<keyword evidence="2" id="KW-0677">Repeat</keyword>
<evidence type="ECO:0000256" key="3">
    <source>
        <dbReference type="ARBA" id="ARBA00022771"/>
    </source>
</evidence>
<gene>
    <name evidence="9" type="ORF">KCU76_g9594</name>
</gene>
<feature type="non-terminal residue" evidence="9">
    <location>
        <position position="720"/>
    </location>
</feature>
<evidence type="ECO:0000256" key="4">
    <source>
        <dbReference type="ARBA" id="ARBA00022833"/>
    </source>
</evidence>
<dbReference type="Gene3D" id="4.10.1000.10">
    <property type="entry name" value="Zinc finger, CCCH-type"/>
    <property type="match status" value="1"/>
</dbReference>
<evidence type="ECO:0000256" key="2">
    <source>
        <dbReference type="ARBA" id="ARBA00022737"/>
    </source>
</evidence>
<dbReference type="Proteomes" id="UP000779574">
    <property type="component" value="Unassembled WGS sequence"/>
</dbReference>
<sequence length="720" mass="78546">MVSDTVYEICLPVLQDPALPEDEKADRVEEVLRQEARLTGKALEDAVLGVLWRHRDAVQGSTSPPPLRASVIRRPSPAPWQPRSVSATNSPRSQSATIHAPPGFGSNPQFTRAKSSTASPFSSPRPSPRLAFATPQIPHSPSLSAYQFSEPTSSTEQYGDYGSDNVDWIVNDDASSNASFGDSAFGSYPSDWVQPSMVEMSTYDMLRSVLRDEKSDEELEHVLQLNGYDFSQTIMALADPQALSTTEAQNRTYLVGKSMSPTSRPLTPSTQSKSGIVCKYWLSSGHCARADCRFSHDLSNHLCKYWLAGTCLAGESCIFSHDPSALMTRLTMDDHATPPSQSIQPNFQLQDYDSFPALQPTNSNPYDQSYDPSMLNSPQSQPPTVSTLNPFAMFVPSSNASVQSSRPNSRHQSRTATPSTLAVNDDEAFPTLGSAAASRSSRRHGKRGHGNTANKESPVPAPSSLADVVRMTPSPSPQIQSRRGLRPSKSNTGSRENSAAAMAIAAPEHIPWLETGESANKAYLKARAEAFRHGGLRNKFLQSASTAWNRNDARGAKALSLRGHNENLAMKEAHREAARCLYEERNKGNGIGELYVDLHGLHPEEAVQYLTSCLLDHSSSSKPVYAICGTGHHSKNGKDKVGKAVRQFLNEWRYAFREFSVPGDRNNVGGILGIDPSSYDKDCAKKMQEAGPISEADSGVGFLSSSAEDTKVRILRREEQ</sequence>
<dbReference type="SMART" id="SM00463">
    <property type="entry name" value="SMR"/>
    <property type="match status" value="1"/>
</dbReference>
<keyword evidence="3 5" id="KW-0863">Zinc-finger</keyword>
<name>A0A9P8EFP6_AURME</name>
<feature type="compositionally biased region" description="Polar residues" evidence="6">
    <location>
        <begin position="141"/>
        <end position="157"/>
    </location>
</feature>
<dbReference type="Pfam" id="PF14608">
    <property type="entry name" value="zf-CCCH_2"/>
    <property type="match status" value="2"/>
</dbReference>
<dbReference type="SUPFAM" id="SSF90229">
    <property type="entry name" value="CCCH zinc finger"/>
    <property type="match status" value="1"/>
</dbReference>
<feature type="region of interest" description="Disordered" evidence="6">
    <location>
        <begin position="141"/>
        <end position="160"/>
    </location>
</feature>
<dbReference type="Gene3D" id="3.30.1370.110">
    <property type="match status" value="1"/>
</dbReference>
<dbReference type="InterPro" id="IPR045124">
    <property type="entry name" value="Su(sable)-like"/>
</dbReference>
<feature type="compositionally biased region" description="Polar residues" evidence="6">
    <location>
        <begin position="488"/>
        <end position="497"/>
    </location>
</feature>
<feature type="compositionally biased region" description="Low complexity" evidence="6">
    <location>
        <begin position="112"/>
        <end position="133"/>
    </location>
</feature>
<dbReference type="Pfam" id="PF08590">
    <property type="entry name" value="DUF1771"/>
    <property type="match status" value="1"/>
</dbReference>
<feature type="domain" description="Smr" evidence="8">
    <location>
        <begin position="596"/>
        <end position="677"/>
    </location>
</feature>
<dbReference type="PANTHER" id="PTHR13119:SF12">
    <property type="entry name" value="PROTEIN SUPPRESSOR OF SABLE"/>
    <property type="match status" value="1"/>
</dbReference>
<feature type="zinc finger region" description="C3H1-type" evidence="5">
    <location>
        <begin position="272"/>
        <end position="299"/>
    </location>
</feature>
<comment type="caution">
    <text evidence="9">The sequence shown here is derived from an EMBL/GenBank/DDBJ whole genome shotgun (WGS) entry which is preliminary data.</text>
</comment>
<dbReference type="OrthoDB" id="3247158at2759"/>
<dbReference type="SMART" id="SM00356">
    <property type="entry name" value="ZnF_C3H1"/>
    <property type="match status" value="2"/>
</dbReference>
<feature type="compositionally biased region" description="Polar residues" evidence="6">
    <location>
        <begin position="359"/>
        <end position="389"/>
    </location>
</feature>
<evidence type="ECO:0000259" key="7">
    <source>
        <dbReference type="PROSITE" id="PS50103"/>
    </source>
</evidence>
<evidence type="ECO:0008006" key="11">
    <source>
        <dbReference type="Google" id="ProtNLM"/>
    </source>
</evidence>
<evidence type="ECO:0000313" key="9">
    <source>
        <dbReference type="EMBL" id="KAG9688458.1"/>
    </source>
</evidence>
<dbReference type="EMBL" id="JAHFXF010000402">
    <property type="protein sequence ID" value="KAG9688458.1"/>
    <property type="molecule type" value="Genomic_DNA"/>
</dbReference>
<evidence type="ECO:0000256" key="1">
    <source>
        <dbReference type="ARBA" id="ARBA00022723"/>
    </source>
</evidence>
<keyword evidence="4 5" id="KW-0862">Zinc</keyword>
<organism evidence="9 10">
    <name type="scientific">Aureobasidium melanogenum</name>
    <name type="common">Aureobasidium pullulans var. melanogenum</name>
    <dbReference type="NCBI Taxonomy" id="46634"/>
    <lineage>
        <taxon>Eukaryota</taxon>
        <taxon>Fungi</taxon>
        <taxon>Dikarya</taxon>
        <taxon>Ascomycota</taxon>
        <taxon>Pezizomycotina</taxon>
        <taxon>Dothideomycetes</taxon>
        <taxon>Dothideomycetidae</taxon>
        <taxon>Dothideales</taxon>
        <taxon>Saccotheciaceae</taxon>
        <taxon>Aureobasidium</taxon>
    </lineage>
</organism>
<dbReference type="InterPro" id="IPR000571">
    <property type="entry name" value="Znf_CCCH"/>
</dbReference>
<feature type="compositionally biased region" description="Polar residues" evidence="6">
    <location>
        <begin position="83"/>
        <end position="97"/>
    </location>
</feature>
<accession>A0A9P8EFP6</accession>
<feature type="domain" description="C3H1-type" evidence="7">
    <location>
        <begin position="272"/>
        <end position="299"/>
    </location>
</feature>
<dbReference type="GO" id="GO:0003723">
    <property type="term" value="F:RNA binding"/>
    <property type="evidence" value="ECO:0007669"/>
    <property type="project" value="InterPro"/>
</dbReference>
<proteinExistence type="predicted"/>
<feature type="compositionally biased region" description="Polar residues" evidence="6">
    <location>
        <begin position="396"/>
        <end position="407"/>
    </location>
</feature>
<dbReference type="GO" id="GO:0008270">
    <property type="term" value="F:zinc ion binding"/>
    <property type="evidence" value="ECO:0007669"/>
    <property type="project" value="UniProtKB-KW"/>
</dbReference>
<feature type="compositionally biased region" description="Basic residues" evidence="6">
    <location>
        <begin position="440"/>
        <end position="449"/>
    </location>
</feature>
<protein>
    <recommendedName>
        <fullName evidence="11">CCCH zinc finger and SMR domain-containing protein</fullName>
    </recommendedName>
</protein>
<dbReference type="InterPro" id="IPR002625">
    <property type="entry name" value="Smr_dom"/>
</dbReference>
<dbReference type="InterPro" id="IPR036855">
    <property type="entry name" value="Znf_CCCH_sf"/>
</dbReference>